<dbReference type="InterPro" id="IPR050680">
    <property type="entry name" value="YpeA/RimI_acetyltransf"/>
</dbReference>
<keyword evidence="8" id="KW-1185">Reference proteome</keyword>
<dbReference type="RefSeq" id="WP_285369014.1">
    <property type="nucleotide sequence ID" value="NZ_JASSQD010000003.1"/>
</dbReference>
<keyword evidence="7" id="KW-0689">Ribosomal protein</keyword>
<evidence type="ECO:0000256" key="2">
    <source>
        <dbReference type="ARBA" id="ARBA00022490"/>
    </source>
</evidence>
<comment type="caution">
    <text evidence="7">The sequence shown here is derived from an EMBL/GenBank/DDBJ whole genome shotgun (WGS) entry which is preliminary data.</text>
</comment>
<keyword evidence="3 5" id="KW-0808">Transferase</keyword>
<accession>A0ABT7HGJ0</accession>
<dbReference type="SUPFAM" id="SSF55729">
    <property type="entry name" value="Acyl-CoA N-acyltransferases (Nat)"/>
    <property type="match status" value="1"/>
</dbReference>
<dbReference type="Gene3D" id="3.40.630.30">
    <property type="match status" value="1"/>
</dbReference>
<feature type="active site" description="Proton acceptor" evidence="5">
    <location>
        <position position="127"/>
    </location>
</feature>
<evidence type="ECO:0000256" key="5">
    <source>
        <dbReference type="HAMAP-Rule" id="MF_02210"/>
    </source>
</evidence>
<dbReference type="InterPro" id="IPR016181">
    <property type="entry name" value="Acyl_CoA_acyltransferase"/>
</dbReference>
<organism evidence="7 8">
    <name type="scientific">Marinobacter albus</name>
    <dbReference type="NCBI Taxonomy" id="3030833"/>
    <lineage>
        <taxon>Bacteria</taxon>
        <taxon>Pseudomonadati</taxon>
        <taxon>Pseudomonadota</taxon>
        <taxon>Gammaproteobacteria</taxon>
        <taxon>Pseudomonadales</taxon>
        <taxon>Marinobacteraceae</taxon>
        <taxon>Marinobacter</taxon>
    </lineage>
</organism>
<gene>
    <name evidence="5 7" type="primary">rimI</name>
    <name evidence="7" type="ORF">QQF73_17770</name>
</gene>
<evidence type="ECO:0000256" key="1">
    <source>
        <dbReference type="ARBA" id="ARBA00005395"/>
    </source>
</evidence>
<dbReference type="GO" id="GO:0005840">
    <property type="term" value="C:ribosome"/>
    <property type="evidence" value="ECO:0007669"/>
    <property type="project" value="UniProtKB-KW"/>
</dbReference>
<proteinExistence type="inferred from homology"/>
<sequence length="171" mass="19723">MAATEIVGRAVMLESEAFRRVMHSDLTIRLLAREDLPQVLQIERQSYSHPWAEAVFRDCFRENYRLWAACQGDVLVGYAVVAYMFDEAHLLNLCIHPDRQGQGFGRQLLRHLLGEAGRENLWQTILEVRLSNKAAHQLYLAEGFAEIGRRPRYYPAADGREDARVMAFRFA</sequence>
<feature type="binding site" evidence="5">
    <location>
        <position position="132"/>
    </location>
    <ligand>
        <name>acetyl-CoA</name>
        <dbReference type="ChEBI" id="CHEBI:57288"/>
    </ligand>
</feature>
<dbReference type="EMBL" id="JASSQD010000003">
    <property type="protein sequence ID" value="MDK9559487.1"/>
    <property type="molecule type" value="Genomic_DNA"/>
</dbReference>
<evidence type="ECO:0000256" key="3">
    <source>
        <dbReference type="ARBA" id="ARBA00022679"/>
    </source>
</evidence>
<evidence type="ECO:0000313" key="7">
    <source>
        <dbReference type="EMBL" id="MDK9559487.1"/>
    </source>
</evidence>
<dbReference type="InterPro" id="IPR006464">
    <property type="entry name" value="AcTrfase_RimI/Ard1"/>
</dbReference>
<comment type="caution">
    <text evidence="5">Lacks conserved residue(s) required for the propagation of feature annotation.</text>
</comment>
<dbReference type="CDD" id="cd04301">
    <property type="entry name" value="NAT_SF"/>
    <property type="match status" value="1"/>
</dbReference>
<dbReference type="NCBIfam" id="TIGR01575">
    <property type="entry name" value="rimI"/>
    <property type="match status" value="1"/>
</dbReference>
<dbReference type="GO" id="GO:0008999">
    <property type="term" value="F:protein-N-terminal-alanine acetyltransferase activity"/>
    <property type="evidence" value="ECO:0007669"/>
    <property type="project" value="UniProtKB-EC"/>
</dbReference>
<comment type="similarity">
    <text evidence="1 5">Belongs to the acetyltransferase family. RimI subfamily.</text>
</comment>
<evidence type="ECO:0000256" key="4">
    <source>
        <dbReference type="ARBA" id="ARBA00023315"/>
    </source>
</evidence>
<dbReference type="InterPro" id="IPR043690">
    <property type="entry name" value="RimI"/>
</dbReference>
<comment type="function">
    <text evidence="5">Acetylates the N-terminal alanine of ribosomal protein bS18.</text>
</comment>
<dbReference type="EC" id="2.3.1.266" evidence="5"/>
<name>A0ABT7HGJ0_9GAMM</name>
<feature type="active site" description="Proton donor" evidence="5">
    <location>
        <position position="139"/>
    </location>
</feature>
<comment type="subcellular location">
    <subcellularLocation>
        <location evidence="5">Cytoplasm</location>
    </subcellularLocation>
</comment>
<evidence type="ECO:0000313" key="8">
    <source>
        <dbReference type="Proteomes" id="UP001223547"/>
    </source>
</evidence>
<protein>
    <recommendedName>
        <fullName evidence="5">[Ribosomal protein bS18]-alanine N-acetyltransferase</fullName>
        <ecNumber evidence="5">2.3.1.266</ecNumber>
    </recommendedName>
</protein>
<keyword evidence="4 5" id="KW-0012">Acyltransferase</keyword>
<dbReference type="HAMAP" id="MF_02210">
    <property type="entry name" value="RimI"/>
    <property type="match status" value="1"/>
</dbReference>
<dbReference type="PANTHER" id="PTHR43420:SF51">
    <property type="entry name" value="PEPTIDYL-LYSINE N-ACETYLTRANSFERASE YIAC"/>
    <property type="match status" value="1"/>
</dbReference>
<reference evidence="7 8" key="1">
    <citation type="submission" date="2023-05" db="EMBL/GenBank/DDBJ databases">
        <title>Marinobacter albus sp. nov., a marine bacterium isolated from sand in a coastal intertidal zone of huludao.</title>
        <authorList>
            <person name="Deng T."/>
        </authorList>
    </citation>
    <scope>NUCLEOTIDE SEQUENCE [LARGE SCALE GENOMIC DNA]</scope>
    <source>
        <strain evidence="7 8">M216</strain>
    </source>
</reference>
<dbReference type="InterPro" id="IPR000182">
    <property type="entry name" value="GNAT_dom"/>
</dbReference>
<comment type="catalytic activity">
    <reaction evidence="5">
        <text>N-terminal L-alanyl-[ribosomal protein bS18] + acetyl-CoA = N-terminal N(alpha)-acetyl-L-alanyl-[ribosomal protein bS18] + CoA + H(+)</text>
        <dbReference type="Rhea" id="RHEA:43756"/>
        <dbReference type="Rhea" id="RHEA-COMP:10676"/>
        <dbReference type="Rhea" id="RHEA-COMP:10677"/>
        <dbReference type="ChEBI" id="CHEBI:15378"/>
        <dbReference type="ChEBI" id="CHEBI:57287"/>
        <dbReference type="ChEBI" id="CHEBI:57288"/>
        <dbReference type="ChEBI" id="CHEBI:64718"/>
        <dbReference type="ChEBI" id="CHEBI:83683"/>
        <dbReference type="EC" id="2.3.1.266"/>
    </reaction>
</comment>
<keyword evidence="7" id="KW-0687">Ribonucleoprotein</keyword>
<dbReference type="Pfam" id="PF00583">
    <property type="entry name" value="Acetyltransf_1"/>
    <property type="match status" value="1"/>
</dbReference>
<dbReference type="Proteomes" id="UP001223547">
    <property type="component" value="Unassembled WGS sequence"/>
</dbReference>
<dbReference type="PANTHER" id="PTHR43420">
    <property type="entry name" value="ACETYLTRANSFERASE"/>
    <property type="match status" value="1"/>
</dbReference>
<feature type="domain" description="N-acetyltransferase" evidence="6">
    <location>
        <begin position="26"/>
        <end position="171"/>
    </location>
</feature>
<evidence type="ECO:0000259" key="6">
    <source>
        <dbReference type="PROSITE" id="PS51186"/>
    </source>
</evidence>
<dbReference type="PROSITE" id="PS51186">
    <property type="entry name" value="GNAT"/>
    <property type="match status" value="1"/>
</dbReference>
<keyword evidence="2 5" id="KW-0963">Cytoplasm</keyword>